<evidence type="ECO:0000256" key="2">
    <source>
        <dbReference type="ARBA" id="ARBA00029688"/>
    </source>
</evidence>
<comment type="caution">
    <text evidence="4">The sequence shown here is derived from an EMBL/GenBank/DDBJ whole genome shotgun (WGS) entry which is preliminary data.</text>
</comment>
<evidence type="ECO:0000313" key="5">
    <source>
        <dbReference type="Proteomes" id="UP000186922"/>
    </source>
</evidence>
<comment type="similarity">
    <text evidence="1">Belongs to the peroxin-19 family.</text>
</comment>
<evidence type="ECO:0000256" key="3">
    <source>
        <dbReference type="SAM" id="MobiDB-lite"/>
    </source>
</evidence>
<dbReference type="Gene3D" id="1.20.120.900">
    <property type="entry name" value="Pex19, mPTS binding domain"/>
    <property type="match status" value="1"/>
</dbReference>
<evidence type="ECO:0000256" key="1">
    <source>
        <dbReference type="ARBA" id="ARBA00006326"/>
    </source>
</evidence>
<dbReference type="Proteomes" id="UP000186922">
    <property type="component" value="Unassembled WGS sequence"/>
</dbReference>
<keyword evidence="5" id="KW-1185">Reference proteome</keyword>
<dbReference type="Pfam" id="PF04614">
    <property type="entry name" value="Pex19"/>
    <property type="match status" value="1"/>
</dbReference>
<evidence type="ECO:0000313" key="4">
    <source>
        <dbReference type="EMBL" id="GAU99237.1"/>
    </source>
</evidence>
<gene>
    <name evidence="4" type="primary">RvY_10269-1</name>
    <name evidence="4" type="synonym">RvY_10269.1</name>
    <name evidence="4" type="ORF">RvY_10269</name>
</gene>
<dbReference type="EMBL" id="BDGG01000005">
    <property type="protein sequence ID" value="GAU99237.1"/>
    <property type="molecule type" value="Genomic_DNA"/>
</dbReference>
<dbReference type="GO" id="GO:0005778">
    <property type="term" value="C:peroxisomal membrane"/>
    <property type="evidence" value="ECO:0007669"/>
    <property type="project" value="TreeGrafter"/>
</dbReference>
<dbReference type="GO" id="GO:0045046">
    <property type="term" value="P:protein import into peroxisome membrane"/>
    <property type="evidence" value="ECO:0007669"/>
    <property type="project" value="TreeGrafter"/>
</dbReference>
<dbReference type="GO" id="GO:0033328">
    <property type="term" value="F:peroxisome membrane targeting sequence binding"/>
    <property type="evidence" value="ECO:0007669"/>
    <property type="project" value="TreeGrafter"/>
</dbReference>
<dbReference type="STRING" id="947166.A0A1D1VHL2"/>
<organism evidence="4 5">
    <name type="scientific">Ramazzottius varieornatus</name>
    <name type="common">Water bear</name>
    <name type="synonym">Tardigrade</name>
    <dbReference type="NCBI Taxonomy" id="947166"/>
    <lineage>
        <taxon>Eukaryota</taxon>
        <taxon>Metazoa</taxon>
        <taxon>Ecdysozoa</taxon>
        <taxon>Tardigrada</taxon>
        <taxon>Eutardigrada</taxon>
        <taxon>Parachela</taxon>
        <taxon>Hypsibioidea</taxon>
        <taxon>Ramazzottiidae</taxon>
        <taxon>Ramazzottius</taxon>
    </lineage>
</organism>
<dbReference type="InterPro" id="IPR038322">
    <property type="entry name" value="Pex19_C_sf"/>
</dbReference>
<sequence length="221" mass="25129">MAPGEPVDPDLVGLVFRCFAQNNRNYSAVRRLVGKSYKWVQNIIVNYDEATKKRKVAKPKGRPRATTTEQDADLLGFIQANRELSGAKLASLRTFTRRFLSKDLMYEPVKECELELKQWLEEKRETLAPEVAKRHEAQLCCLRSLVREYEVNWDGMNSENEDVHLPKLLELAKQLQDTGEFPEGIRSYANLEDVYGGVVGGKKSTEKDHDLENAPPNCATS</sequence>
<proteinExistence type="inferred from homology"/>
<feature type="compositionally biased region" description="Basic and acidic residues" evidence="3">
    <location>
        <begin position="203"/>
        <end position="212"/>
    </location>
</feature>
<reference evidence="4 5" key="1">
    <citation type="journal article" date="2016" name="Nat. Commun.">
        <title>Extremotolerant tardigrade genome and improved radiotolerance of human cultured cells by tardigrade-unique protein.</title>
        <authorList>
            <person name="Hashimoto T."/>
            <person name="Horikawa D.D."/>
            <person name="Saito Y."/>
            <person name="Kuwahara H."/>
            <person name="Kozuka-Hata H."/>
            <person name="Shin-I T."/>
            <person name="Minakuchi Y."/>
            <person name="Ohishi K."/>
            <person name="Motoyama A."/>
            <person name="Aizu T."/>
            <person name="Enomoto A."/>
            <person name="Kondo K."/>
            <person name="Tanaka S."/>
            <person name="Hara Y."/>
            <person name="Koshikawa S."/>
            <person name="Sagara H."/>
            <person name="Miura T."/>
            <person name="Yokobori S."/>
            <person name="Miyagawa K."/>
            <person name="Suzuki Y."/>
            <person name="Kubo T."/>
            <person name="Oyama M."/>
            <person name="Kohara Y."/>
            <person name="Fujiyama A."/>
            <person name="Arakawa K."/>
            <person name="Katayama T."/>
            <person name="Toyoda A."/>
            <person name="Kunieda T."/>
        </authorList>
    </citation>
    <scope>NUCLEOTIDE SEQUENCE [LARGE SCALE GENOMIC DNA]</scope>
    <source>
        <strain evidence="4 5">YOKOZUNA-1</strain>
    </source>
</reference>
<dbReference type="OrthoDB" id="21292at2759"/>
<dbReference type="PANTHER" id="PTHR12774:SF2">
    <property type="entry name" value="PEROXISOMAL BIOGENESIS FACTOR 19"/>
    <property type="match status" value="1"/>
</dbReference>
<protein>
    <recommendedName>
        <fullName evidence="2">Peroxin-19</fullName>
    </recommendedName>
</protein>
<dbReference type="PANTHER" id="PTHR12774">
    <property type="entry name" value="PEROXISOMAL BIOGENESIS FACTOR 19"/>
    <property type="match status" value="1"/>
</dbReference>
<name>A0A1D1VHL2_RAMVA</name>
<dbReference type="AlphaFoldDB" id="A0A1D1VHL2"/>
<accession>A0A1D1VHL2</accession>
<feature type="region of interest" description="Disordered" evidence="3">
    <location>
        <begin position="202"/>
        <end position="221"/>
    </location>
</feature>
<dbReference type="InterPro" id="IPR006708">
    <property type="entry name" value="Pex19"/>
</dbReference>